<name>A0A921H4U5_9BACT</name>
<evidence type="ECO:0000313" key="2">
    <source>
        <dbReference type="Proteomes" id="UP000742098"/>
    </source>
</evidence>
<proteinExistence type="predicted"/>
<dbReference type="Proteomes" id="UP000742098">
    <property type="component" value="Unassembled WGS sequence"/>
</dbReference>
<evidence type="ECO:0000313" key="1">
    <source>
        <dbReference type="EMBL" id="HJF70905.1"/>
    </source>
</evidence>
<reference evidence="1" key="1">
    <citation type="journal article" date="2021" name="PeerJ">
        <title>Extensive microbial diversity within the chicken gut microbiome revealed by metagenomics and culture.</title>
        <authorList>
            <person name="Gilroy R."/>
            <person name="Ravi A."/>
            <person name="Getino M."/>
            <person name="Pursley I."/>
            <person name="Horton D.L."/>
            <person name="Alikhan N.F."/>
            <person name="Baker D."/>
            <person name="Gharbi K."/>
            <person name="Hall N."/>
            <person name="Watson M."/>
            <person name="Adriaenssens E.M."/>
            <person name="Foster-Nyarko E."/>
            <person name="Jarju S."/>
            <person name="Secka A."/>
            <person name="Antonio M."/>
            <person name="Oren A."/>
            <person name="Chaudhuri R.R."/>
            <person name="La Ragione R."/>
            <person name="Hildebrand F."/>
            <person name="Pallen M.J."/>
        </authorList>
    </citation>
    <scope>NUCLEOTIDE SEQUENCE</scope>
    <source>
        <strain evidence="1">6966</strain>
    </source>
</reference>
<comment type="caution">
    <text evidence="1">The sequence shown here is derived from an EMBL/GenBank/DDBJ whole genome shotgun (WGS) entry which is preliminary data.</text>
</comment>
<gene>
    <name evidence="1" type="ORF">K8V05_09150</name>
</gene>
<protein>
    <submittedName>
        <fullName evidence="1">Uncharacterized protein</fullName>
    </submittedName>
</protein>
<dbReference type="AlphaFoldDB" id="A0A921H4U5"/>
<dbReference type="EMBL" id="DYVS01000149">
    <property type="protein sequence ID" value="HJF70905.1"/>
    <property type="molecule type" value="Genomic_DNA"/>
</dbReference>
<sequence>MKDGLAYDHDTFKSLSQLLERKVKDLDRAIRFNFIEVIGPKVVINAKKNGSYKDRTSNLRSSIGFILVKDGKIIRRGGFQQASGGSESGDNGIKEGEKYATELAKNAGDGYTLIVVAGMNYARPVESKGFNVLSRSGKYLQKEVNDMIERVLKKAGFK</sequence>
<accession>A0A921H4U5</accession>
<reference evidence="1" key="2">
    <citation type="submission" date="2021-09" db="EMBL/GenBank/DDBJ databases">
        <authorList>
            <person name="Gilroy R."/>
        </authorList>
    </citation>
    <scope>NUCLEOTIDE SEQUENCE</scope>
    <source>
        <strain evidence="1">6966</strain>
    </source>
</reference>
<organism evidence="1 2">
    <name type="scientific">Butyricimonas virosa</name>
    <dbReference type="NCBI Taxonomy" id="544645"/>
    <lineage>
        <taxon>Bacteria</taxon>
        <taxon>Pseudomonadati</taxon>
        <taxon>Bacteroidota</taxon>
        <taxon>Bacteroidia</taxon>
        <taxon>Bacteroidales</taxon>
        <taxon>Odoribacteraceae</taxon>
        <taxon>Butyricimonas</taxon>
    </lineage>
</organism>